<dbReference type="SUPFAM" id="SSF53474">
    <property type="entry name" value="alpha/beta-Hydrolases"/>
    <property type="match status" value="1"/>
</dbReference>
<dbReference type="OrthoDB" id="9978720at2759"/>
<dbReference type="Gene3D" id="3.40.50.1820">
    <property type="entry name" value="alpha/beta hydrolase"/>
    <property type="match status" value="1"/>
</dbReference>
<organism evidence="2 3">
    <name type="scientific">Phanerochaete sordida</name>
    <dbReference type="NCBI Taxonomy" id="48140"/>
    <lineage>
        <taxon>Eukaryota</taxon>
        <taxon>Fungi</taxon>
        <taxon>Dikarya</taxon>
        <taxon>Basidiomycota</taxon>
        <taxon>Agaricomycotina</taxon>
        <taxon>Agaricomycetes</taxon>
        <taxon>Polyporales</taxon>
        <taxon>Phanerochaetaceae</taxon>
        <taxon>Phanerochaete</taxon>
    </lineage>
</organism>
<keyword evidence="3" id="KW-1185">Reference proteome</keyword>
<feature type="signal peptide" evidence="1">
    <location>
        <begin position="1"/>
        <end position="21"/>
    </location>
</feature>
<sequence>MRFIVLDFALVLLALVHASIAAEARIPPPGTLGTLHRRTYFYAGGELVPQGSSVVSRGQVYVEHLVPAKVTQPFPLLFVHGLGMTGTNFLNTPDGRVGWADHFMSKGWEVYIVDQPSRGRSPWLNTTDGAVVLDQAAAVEAQFTATQTLGFWPQARLHTQWPGNGTLGDAVFGAFFKSTVQSLVNHTQGELEMQAAAADLFAKTGPVVLLTHSQGGPMGWVLADARPASVRAIVSLEPMGPPFQDAIIGTGPDLAWGITDAPLAYAPPAASPGDLQRAVSFTDPALNWTCFAQGGVPRKLVNLVDIPVLMVTSQASYHAIYDGCTAAYMRQAGVGVEHVQLADVGIFGNAHMMFMEMNNIEIAEKVLEPWLAKTVGAHA</sequence>
<dbReference type="CDD" id="cd12809">
    <property type="entry name" value="Esterase_713_like-2"/>
    <property type="match status" value="1"/>
</dbReference>
<name>A0A9P3G3I5_9APHY</name>
<evidence type="ECO:0000313" key="2">
    <source>
        <dbReference type="EMBL" id="GJE87209.1"/>
    </source>
</evidence>
<dbReference type="InterPro" id="IPR050228">
    <property type="entry name" value="Carboxylesterase_BioH"/>
</dbReference>
<evidence type="ECO:0000256" key="1">
    <source>
        <dbReference type="SAM" id="SignalP"/>
    </source>
</evidence>
<dbReference type="PANTHER" id="PTHR43194:SF4">
    <property type="entry name" value="AB HYDROLASE-1 DOMAIN-CONTAINING PROTEIN"/>
    <property type="match status" value="1"/>
</dbReference>
<dbReference type="EMBL" id="BPQB01000005">
    <property type="protein sequence ID" value="GJE87209.1"/>
    <property type="molecule type" value="Genomic_DNA"/>
</dbReference>
<accession>A0A9P3G3I5</accession>
<comment type="caution">
    <text evidence="2">The sequence shown here is derived from an EMBL/GenBank/DDBJ whole genome shotgun (WGS) entry which is preliminary data.</text>
</comment>
<evidence type="ECO:0000313" key="3">
    <source>
        <dbReference type="Proteomes" id="UP000703269"/>
    </source>
</evidence>
<feature type="chain" id="PRO_5040132174" evidence="1">
    <location>
        <begin position="22"/>
        <end position="379"/>
    </location>
</feature>
<dbReference type="InterPro" id="IPR029058">
    <property type="entry name" value="AB_hydrolase_fold"/>
</dbReference>
<protein>
    <submittedName>
        <fullName evidence="2">Alpha/beta-hydrolase</fullName>
    </submittedName>
</protein>
<gene>
    <name evidence="2" type="ORF">PsYK624_032920</name>
</gene>
<keyword evidence="1" id="KW-0732">Signal</keyword>
<dbReference type="PANTHER" id="PTHR43194">
    <property type="entry name" value="HYDROLASE ALPHA/BETA FOLD FAMILY"/>
    <property type="match status" value="1"/>
</dbReference>
<dbReference type="AlphaFoldDB" id="A0A9P3G3I5"/>
<reference evidence="2 3" key="1">
    <citation type="submission" date="2021-08" db="EMBL/GenBank/DDBJ databases">
        <title>Draft Genome Sequence of Phanerochaete sordida strain YK-624.</title>
        <authorList>
            <person name="Mori T."/>
            <person name="Dohra H."/>
            <person name="Suzuki T."/>
            <person name="Kawagishi H."/>
            <person name="Hirai H."/>
        </authorList>
    </citation>
    <scope>NUCLEOTIDE SEQUENCE [LARGE SCALE GENOMIC DNA]</scope>
    <source>
        <strain evidence="2 3">YK-624</strain>
    </source>
</reference>
<dbReference type="Proteomes" id="UP000703269">
    <property type="component" value="Unassembled WGS sequence"/>
</dbReference>
<proteinExistence type="predicted"/>